<comment type="caution">
    <text evidence="9">The sequence shown here is derived from an EMBL/GenBank/DDBJ whole genome shotgun (WGS) entry which is preliminary data.</text>
</comment>
<accession>A0A432W5K3</accession>
<reference evidence="9 10" key="1">
    <citation type="journal article" date="2011" name="Front. Microbiol.">
        <title>Genomic signatures of strain selection and enhancement in Bacillus atrophaeus var. globigii, a historical biowarfare simulant.</title>
        <authorList>
            <person name="Gibbons H.S."/>
            <person name="Broomall S.M."/>
            <person name="McNew L.A."/>
            <person name="Daligault H."/>
            <person name="Chapman C."/>
            <person name="Bruce D."/>
            <person name="Karavis M."/>
            <person name="Krepps M."/>
            <person name="McGregor P.A."/>
            <person name="Hong C."/>
            <person name="Park K.H."/>
            <person name="Akmal A."/>
            <person name="Feldman A."/>
            <person name="Lin J.S."/>
            <person name="Chang W.E."/>
            <person name="Higgs B.W."/>
            <person name="Demirev P."/>
            <person name="Lindquist J."/>
            <person name="Liem A."/>
            <person name="Fochler E."/>
            <person name="Read T.D."/>
            <person name="Tapia R."/>
            <person name="Johnson S."/>
            <person name="Bishop-Lilly K.A."/>
            <person name="Detter C."/>
            <person name="Han C."/>
            <person name="Sozhamannan S."/>
            <person name="Rosenzweig C.N."/>
            <person name="Skowronski E.W."/>
        </authorList>
    </citation>
    <scope>NUCLEOTIDE SEQUENCE [LARGE SCALE GENOMIC DNA]</scope>
    <source>
        <strain evidence="9 10">MLST1</strain>
    </source>
</reference>
<feature type="transmembrane region" description="Helical" evidence="8">
    <location>
        <begin position="310"/>
        <end position="330"/>
    </location>
</feature>
<keyword evidence="7 8" id="KW-0472">Membrane</keyword>
<dbReference type="RefSeq" id="WP_126802019.1">
    <property type="nucleotide sequence ID" value="NZ_PIPL01000001.1"/>
</dbReference>
<feature type="transmembrane region" description="Helical" evidence="8">
    <location>
        <begin position="470"/>
        <end position="487"/>
    </location>
</feature>
<dbReference type="OrthoDB" id="9761056at2"/>
<keyword evidence="6 8" id="KW-1133">Transmembrane helix</keyword>
<comment type="function">
    <text evidence="8">Uptake of L-lactate across the membrane. Can also transport D-lactate and glycolate.</text>
</comment>
<keyword evidence="10" id="KW-1185">Reference proteome</keyword>
<dbReference type="AlphaFoldDB" id="A0A432W5K3"/>
<comment type="similarity">
    <text evidence="2 8">Belongs to the lactate permease family.</text>
</comment>
<keyword evidence="5 8" id="KW-0812">Transmembrane</keyword>
<keyword evidence="8" id="KW-0997">Cell inner membrane</keyword>
<feature type="transmembrane region" description="Helical" evidence="8">
    <location>
        <begin position="211"/>
        <end position="234"/>
    </location>
</feature>
<evidence type="ECO:0000256" key="5">
    <source>
        <dbReference type="ARBA" id="ARBA00022692"/>
    </source>
</evidence>
<dbReference type="PANTHER" id="PTHR30003:SF0">
    <property type="entry name" value="GLYCOLATE PERMEASE GLCA-RELATED"/>
    <property type="match status" value="1"/>
</dbReference>
<dbReference type="EMBL" id="PIPL01000001">
    <property type="protein sequence ID" value="RUO25322.1"/>
    <property type="molecule type" value="Genomic_DNA"/>
</dbReference>
<feature type="transmembrane region" description="Helical" evidence="8">
    <location>
        <begin position="26"/>
        <end position="45"/>
    </location>
</feature>
<evidence type="ECO:0000313" key="10">
    <source>
        <dbReference type="Proteomes" id="UP000288293"/>
    </source>
</evidence>
<feature type="transmembrane region" description="Helical" evidence="8">
    <location>
        <begin position="350"/>
        <end position="369"/>
    </location>
</feature>
<dbReference type="GO" id="GO:0015295">
    <property type="term" value="F:solute:proton symporter activity"/>
    <property type="evidence" value="ECO:0007669"/>
    <property type="project" value="TreeGrafter"/>
</dbReference>
<keyword evidence="4" id="KW-1003">Cell membrane</keyword>
<dbReference type="PANTHER" id="PTHR30003">
    <property type="entry name" value="L-LACTATE PERMEASE"/>
    <property type="match status" value="1"/>
</dbReference>
<proteinExistence type="inferred from homology"/>
<evidence type="ECO:0000256" key="1">
    <source>
        <dbReference type="ARBA" id="ARBA00004651"/>
    </source>
</evidence>
<feature type="transmembrane region" description="Helical" evidence="8">
    <location>
        <begin position="271"/>
        <end position="290"/>
    </location>
</feature>
<dbReference type="GO" id="GO:0005886">
    <property type="term" value="C:plasma membrane"/>
    <property type="evidence" value="ECO:0007669"/>
    <property type="project" value="UniProtKB-SubCell"/>
</dbReference>
<dbReference type="Pfam" id="PF02652">
    <property type="entry name" value="Lactate_perm"/>
    <property type="match status" value="2"/>
</dbReference>
<evidence type="ECO:0000256" key="7">
    <source>
        <dbReference type="ARBA" id="ARBA00023136"/>
    </source>
</evidence>
<evidence type="ECO:0000256" key="8">
    <source>
        <dbReference type="RuleBase" id="RU365092"/>
    </source>
</evidence>
<dbReference type="Proteomes" id="UP000288293">
    <property type="component" value="Unassembled WGS sequence"/>
</dbReference>
<protein>
    <recommendedName>
        <fullName evidence="8">L-lactate permease</fullName>
    </recommendedName>
</protein>
<dbReference type="InterPro" id="IPR003804">
    <property type="entry name" value="Lactate_perm"/>
</dbReference>
<sequence>MPLLAAAPIALILVLMLFWRWSAGKAGLAGLALTLVLAITFFEFASVSRIMGSMTEAAFISLTILWIIFSALSIYELQRRTQALVQLQAMLSRLSHDPRLSALLIAWFFSLFMEGAAGFGTSAALAAPFLVSAGFRPVQAVIIALVGHAAGVSFGAVGTPIMPQLAVTPFSGAEIAAATVLYHGIAGWFLAAVCMKFIVRDLPQGPLTQGLLWSWTAFAAACFLLPYMALAYFVGPELPTLAGSIAGASLFVAGLRLVYQRPLGDIPWRALAPYLILIALVLFTRLLPPVQQLASSYVWHWQWETFSGSFAPLYHPGSLLVVSFFMGALLQKASREEILDCMRTAGLKLLPVLLALITMLGLSRLMLHAGMVDTLAISVAAIAGLWWPLMAPFVGMTGTFVTGSATASNILLTDFQQTAAERGNFAPLPLVGAQGFGAALGNMICPHNIIAAGATVGIAGQEGQVLRQTLWVAVIAAFIGGLLALILS</sequence>
<evidence type="ECO:0000256" key="3">
    <source>
        <dbReference type="ARBA" id="ARBA00022448"/>
    </source>
</evidence>
<dbReference type="GO" id="GO:0015129">
    <property type="term" value="F:lactate transmembrane transporter activity"/>
    <property type="evidence" value="ECO:0007669"/>
    <property type="project" value="UniProtKB-UniRule"/>
</dbReference>
<evidence type="ECO:0000256" key="6">
    <source>
        <dbReference type="ARBA" id="ARBA00022989"/>
    </source>
</evidence>
<feature type="transmembrane region" description="Helical" evidence="8">
    <location>
        <begin position="57"/>
        <end position="75"/>
    </location>
</feature>
<organism evidence="9 10">
    <name type="scientific">Aliidiomarina minuta</name>
    <dbReference type="NCBI Taxonomy" id="880057"/>
    <lineage>
        <taxon>Bacteria</taxon>
        <taxon>Pseudomonadati</taxon>
        <taxon>Pseudomonadota</taxon>
        <taxon>Gammaproteobacteria</taxon>
        <taxon>Alteromonadales</taxon>
        <taxon>Idiomarinaceae</taxon>
        <taxon>Aliidiomarina</taxon>
    </lineage>
</organism>
<evidence type="ECO:0000313" key="9">
    <source>
        <dbReference type="EMBL" id="RUO25322.1"/>
    </source>
</evidence>
<gene>
    <name evidence="9" type="ORF">CWE09_00885</name>
</gene>
<feature type="transmembrane region" description="Helical" evidence="8">
    <location>
        <begin position="138"/>
        <end position="163"/>
    </location>
</feature>
<keyword evidence="3 8" id="KW-0813">Transport</keyword>
<feature type="transmembrane region" description="Helical" evidence="8">
    <location>
        <begin position="240"/>
        <end position="259"/>
    </location>
</feature>
<evidence type="ECO:0000256" key="4">
    <source>
        <dbReference type="ARBA" id="ARBA00022475"/>
    </source>
</evidence>
<feature type="transmembrane region" description="Helical" evidence="8">
    <location>
        <begin position="175"/>
        <end position="199"/>
    </location>
</feature>
<name>A0A432W5K3_9GAMM</name>
<comment type="subcellular location">
    <subcellularLocation>
        <location evidence="8">Cell inner membrane</location>
        <topology evidence="8">Multi-pass membrane protein</topology>
    </subcellularLocation>
    <subcellularLocation>
        <location evidence="1">Cell membrane</location>
        <topology evidence="1">Multi-pass membrane protein</topology>
    </subcellularLocation>
</comment>
<feature type="transmembrane region" description="Helical" evidence="8">
    <location>
        <begin position="104"/>
        <end position="131"/>
    </location>
</feature>
<evidence type="ECO:0000256" key="2">
    <source>
        <dbReference type="ARBA" id="ARBA00010100"/>
    </source>
</evidence>